<reference evidence="7 8" key="1">
    <citation type="submission" date="2024-10" db="EMBL/GenBank/DDBJ databases">
        <authorList>
            <person name="Kim D."/>
        </authorList>
    </citation>
    <scope>NUCLEOTIDE SEQUENCE [LARGE SCALE GENOMIC DNA]</scope>
    <source>
        <strain evidence="7">Taebaek</strain>
    </source>
</reference>
<dbReference type="GO" id="GO:0016020">
    <property type="term" value="C:membrane"/>
    <property type="evidence" value="ECO:0007669"/>
    <property type="project" value="UniProtKB-SubCell"/>
</dbReference>
<evidence type="ECO:0000256" key="4">
    <source>
        <dbReference type="ARBA" id="ARBA00023136"/>
    </source>
</evidence>
<proteinExistence type="predicted"/>
<dbReference type="Proteomes" id="UP001620645">
    <property type="component" value="Unassembled WGS sequence"/>
</dbReference>
<evidence type="ECO:0000256" key="2">
    <source>
        <dbReference type="ARBA" id="ARBA00022692"/>
    </source>
</evidence>
<dbReference type="InterPro" id="IPR017452">
    <property type="entry name" value="GPCR_Rhodpsn_7TM"/>
</dbReference>
<dbReference type="InterPro" id="IPR047130">
    <property type="entry name" value="7TM_GPCR_Srsx_nematod"/>
</dbReference>
<keyword evidence="3 5" id="KW-1133">Transmembrane helix</keyword>
<dbReference type="PANTHER" id="PTHR23360:SF5">
    <property type="entry name" value="G-PROTEIN COUPLED RECEPTORS FAMILY 1 PROFILE DOMAIN-CONTAINING PROTEIN"/>
    <property type="match status" value="1"/>
</dbReference>
<organism evidence="7 8">
    <name type="scientific">Heterodera schachtii</name>
    <name type="common">Sugarbeet cyst nematode worm</name>
    <name type="synonym">Tylenchus schachtii</name>
    <dbReference type="NCBI Taxonomy" id="97005"/>
    <lineage>
        <taxon>Eukaryota</taxon>
        <taxon>Metazoa</taxon>
        <taxon>Ecdysozoa</taxon>
        <taxon>Nematoda</taxon>
        <taxon>Chromadorea</taxon>
        <taxon>Rhabditida</taxon>
        <taxon>Tylenchina</taxon>
        <taxon>Tylenchomorpha</taxon>
        <taxon>Tylenchoidea</taxon>
        <taxon>Heteroderidae</taxon>
        <taxon>Heteroderinae</taxon>
        <taxon>Heterodera</taxon>
    </lineage>
</organism>
<dbReference type="PANTHER" id="PTHR23360">
    <property type="entry name" value="G-PROTEIN COUPLED RECEPTORS FAMILY 1 PROFILE DOMAIN-CONTAINING PROTEIN-RELATED"/>
    <property type="match status" value="1"/>
</dbReference>
<evidence type="ECO:0000256" key="5">
    <source>
        <dbReference type="SAM" id="Phobius"/>
    </source>
</evidence>
<dbReference type="Gene3D" id="1.20.1070.10">
    <property type="entry name" value="Rhodopsin 7-helix transmembrane proteins"/>
    <property type="match status" value="1"/>
</dbReference>
<evidence type="ECO:0000313" key="7">
    <source>
        <dbReference type="EMBL" id="KAL3100951.1"/>
    </source>
</evidence>
<feature type="domain" description="G-protein coupled receptors family 1 profile" evidence="6">
    <location>
        <begin position="42"/>
        <end position="258"/>
    </location>
</feature>
<keyword evidence="2 5" id="KW-0812">Transmembrane</keyword>
<feature type="transmembrane region" description="Helical" evidence="5">
    <location>
        <begin position="231"/>
        <end position="250"/>
    </location>
</feature>
<feature type="transmembrane region" description="Helical" evidence="5">
    <location>
        <begin position="62"/>
        <end position="87"/>
    </location>
</feature>
<name>A0ABD2KDI3_HETSC</name>
<comment type="caution">
    <text evidence="7">The sequence shown here is derived from an EMBL/GenBank/DDBJ whole genome shotgun (WGS) entry which is preliminary data.</text>
</comment>
<sequence>MTSINTSSYEQIYLAYRSVGQSADLIVPAVALNFVALIGIMLNGTVLFVTIKSSSLRGSANFLMTLICLCELVHQIGHTFFLVVVISGTNFVSLLTADLIMAPSIFALNCGLMAMLCAAVDRLFAVALPFKHSAIFIKYKYSYLVVYLFICVIYGIYAVNYVLEFAIENAGIKSTGFVAETLQGNVWRFFFNSAFILCCSVFCYLAIFLIIRCKKGVTQQTSTRVLRSLSIILLINIGGYLITLAMYRFIDIISSIFG</sequence>
<dbReference type="SUPFAM" id="SSF81321">
    <property type="entry name" value="Family A G protein-coupled receptor-like"/>
    <property type="match status" value="1"/>
</dbReference>
<dbReference type="PROSITE" id="PS50262">
    <property type="entry name" value="G_PROTEIN_RECEP_F1_2"/>
    <property type="match status" value="1"/>
</dbReference>
<dbReference type="InterPro" id="IPR019424">
    <property type="entry name" value="7TM_GPCR_Srsx"/>
</dbReference>
<comment type="subcellular location">
    <subcellularLocation>
        <location evidence="1">Membrane</location>
    </subcellularLocation>
</comment>
<keyword evidence="4 5" id="KW-0472">Membrane</keyword>
<evidence type="ECO:0000256" key="1">
    <source>
        <dbReference type="ARBA" id="ARBA00004370"/>
    </source>
</evidence>
<evidence type="ECO:0000256" key="3">
    <source>
        <dbReference type="ARBA" id="ARBA00022989"/>
    </source>
</evidence>
<gene>
    <name evidence="7" type="ORF">niasHS_001411</name>
</gene>
<keyword evidence="8" id="KW-1185">Reference proteome</keyword>
<dbReference type="AlphaFoldDB" id="A0ABD2KDI3"/>
<dbReference type="Pfam" id="PF10320">
    <property type="entry name" value="7TM_GPCR_Srsx"/>
    <property type="match status" value="1"/>
</dbReference>
<dbReference type="SMART" id="SM01381">
    <property type="entry name" value="7TM_GPCR_Srsx"/>
    <property type="match status" value="1"/>
</dbReference>
<accession>A0ABD2KDI3</accession>
<feature type="transmembrane region" description="Helical" evidence="5">
    <location>
        <begin position="25"/>
        <end position="50"/>
    </location>
</feature>
<dbReference type="InterPro" id="IPR000276">
    <property type="entry name" value="GPCR_Rhodpsn"/>
</dbReference>
<feature type="transmembrane region" description="Helical" evidence="5">
    <location>
        <begin position="141"/>
        <end position="163"/>
    </location>
</feature>
<evidence type="ECO:0000313" key="8">
    <source>
        <dbReference type="Proteomes" id="UP001620645"/>
    </source>
</evidence>
<evidence type="ECO:0000259" key="6">
    <source>
        <dbReference type="PROSITE" id="PS50262"/>
    </source>
</evidence>
<dbReference type="EMBL" id="JBICCN010000027">
    <property type="protein sequence ID" value="KAL3100951.1"/>
    <property type="molecule type" value="Genomic_DNA"/>
</dbReference>
<protein>
    <recommendedName>
        <fullName evidence="6">G-protein coupled receptors family 1 profile domain-containing protein</fullName>
    </recommendedName>
</protein>
<feature type="transmembrane region" description="Helical" evidence="5">
    <location>
        <begin position="189"/>
        <end position="211"/>
    </location>
</feature>
<feature type="transmembrane region" description="Helical" evidence="5">
    <location>
        <begin position="99"/>
        <end position="120"/>
    </location>
</feature>